<reference evidence="4 5" key="1">
    <citation type="submission" date="2023-03" db="EMBL/GenBank/DDBJ databases">
        <title>Mating type loci evolution in Malassezia.</title>
        <authorList>
            <person name="Coelho M.A."/>
        </authorList>
    </citation>
    <scope>NUCLEOTIDE SEQUENCE [LARGE SCALE GENOMIC DNA]</scope>
    <source>
        <strain evidence="4 5">CBS 9725</strain>
    </source>
</reference>
<feature type="compositionally biased region" description="Polar residues" evidence="2">
    <location>
        <begin position="138"/>
        <end position="155"/>
    </location>
</feature>
<dbReference type="InterPro" id="IPR000582">
    <property type="entry name" value="Acyl-CoA-binding_protein"/>
</dbReference>
<dbReference type="Gene3D" id="1.20.80.10">
    <property type="match status" value="1"/>
</dbReference>
<dbReference type="InterPro" id="IPR035984">
    <property type="entry name" value="Acyl-CoA-binding_sf"/>
</dbReference>
<evidence type="ECO:0000259" key="3">
    <source>
        <dbReference type="PROSITE" id="PS51228"/>
    </source>
</evidence>
<feature type="domain" description="ACB" evidence="3">
    <location>
        <begin position="7"/>
        <end position="96"/>
    </location>
</feature>
<dbReference type="GO" id="GO:0006631">
    <property type="term" value="P:fatty acid metabolic process"/>
    <property type="evidence" value="ECO:0007669"/>
    <property type="project" value="TreeGrafter"/>
</dbReference>
<dbReference type="AlphaFoldDB" id="A0AAJ6CHY1"/>
<evidence type="ECO:0000313" key="4">
    <source>
        <dbReference type="EMBL" id="WFC99715.1"/>
    </source>
</evidence>
<dbReference type="InterPro" id="IPR022408">
    <property type="entry name" value="Acyl-CoA-binding_prot_CS"/>
</dbReference>
<evidence type="ECO:0000256" key="1">
    <source>
        <dbReference type="ARBA" id="ARBA00023121"/>
    </source>
</evidence>
<evidence type="ECO:0000313" key="5">
    <source>
        <dbReference type="Proteomes" id="UP001219567"/>
    </source>
</evidence>
<accession>A0AAJ6CHY1</accession>
<dbReference type="InterPro" id="IPR014352">
    <property type="entry name" value="FERM/acyl-CoA-bd_prot_sf"/>
</dbReference>
<organism evidence="4 5">
    <name type="scientific">Malassezia yamatoensis</name>
    <dbReference type="NCBI Taxonomy" id="253288"/>
    <lineage>
        <taxon>Eukaryota</taxon>
        <taxon>Fungi</taxon>
        <taxon>Dikarya</taxon>
        <taxon>Basidiomycota</taxon>
        <taxon>Ustilaginomycotina</taxon>
        <taxon>Malasseziomycetes</taxon>
        <taxon>Malasseziales</taxon>
        <taxon>Malasseziaceae</taxon>
        <taxon>Malassezia</taxon>
    </lineage>
</organism>
<feature type="compositionally biased region" description="Polar residues" evidence="2">
    <location>
        <begin position="176"/>
        <end position="290"/>
    </location>
</feature>
<proteinExistence type="predicted"/>
<dbReference type="PRINTS" id="PR00689">
    <property type="entry name" value="ACOABINDINGP"/>
</dbReference>
<evidence type="ECO:0000256" key="2">
    <source>
        <dbReference type="SAM" id="MobiDB-lite"/>
    </source>
</evidence>
<dbReference type="PANTHER" id="PTHR23310:SF133">
    <property type="entry name" value="COA BINDING PROTEIN, PUTATIVE (AFU_ORTHOLOGUE AFUA_1G12300)-RELATED"/>
    <property type="match status" value="1"/>
</dbReference>
<dbReference type="PROSITE" id="PS00880">
    <property type="entry name" value="ACB_1"/>
    <property type="match status" value="1"/>
</dbReference>
<dbReference type="EMBL" id="CP119945">
    <property type="protein sequence ID" value="WFC99715.1"/>
    <property type="molecule type" value="Genomic_DNA"/>
</dbReference>
<dbReference type="PROSITE" id="PS51228">
    <property type="entry name" value="ACB_2"/>
    <property type="match status" value="1"/>
</dbReference>
<dbReference type="Proteomes" id="UP001219567">
    <property type="component" value="Chromosome 3"/>
</dbReference>
<name>A0AAJ6CHY1_9BASI</name>
<dbReference type="GO" id="GO:0000062">
    <property type="term" value="F:fatty-acyl-CoA binding"/>
    <property type="evidence" value="ECO:0007669"/>
    <property type="project" value="InterPro"/>
</dbReference>
<gene>
    <name evidence="4" type="ORF">MYAM1_002460</name>
</gene>
<keyword evidence="1" id="KW-0446">Lipid-binding</keyword>
<sequence>MSSARVIDALFERTVDIVQSLPPTGAIQTSYEEKLALYGLYKQATLGDVDSRRPGMFDMLGRAKWDAWQSQQGYTPQDAKQLYIENVLKVLRRFGDRPQAISLMAELEAYSGDVAEQVMDGTLADTASLHSSSVSPSTHTNAYAASQEDVVSSTADEVMPARRTPRRSVPRVVEQDANTGSGSHSHETVTVSDLPRTRSQPQSNRNARSNYLQNSTNTHHMPKSNGAQSWQASKPRSNMQATRSRTQNSAPRSIASAQYSEGASRSFASAQPSIKEQQQPLRYSSQNRSMRSGPLGRYAPSSTEGRSASHAPIVKRSSTGDREGNEALQAIQASLIALTERLERAENHWQKHDADSSQGSTAAMLKRNASAAVQTLRDIGVLLGLIGTQATPVPSYEAWRNGAAYGNSVRPSLLQMLLRAPFNFAAQASGILGRLLLDATSIVLFVSIAMAMLRRISGRGDPWFLLRLLSQASTRLRFLEVAANRRAALRGLLASAFVGGIVLESRENFLK</sequence>
<feature type="compositionally biased region" description="Low complexity" evidence="2">
    <location>
        <begin position="128"/>
        <end position="137"/>
    </location>
</feature>
<dbReference type="Pfam" id="PF00887">
    <property type="entry name" value="ACBP"/>
    <property type="match status" value="1"/>
</dbReference>
<protein>
    <recommendedName>
        <fullName evidence="3">ACB domain-containing protein</fullName>
    </recommendedName>
</protein>
<keyword evidence="5" id="KW-1185">Reference proteome</keyword>
<dbReference type="SUPFAM" id="SSF47027">
    <property type="entry name" value="Acyl-CoA binding protein"/>
    <property type="match status" value="1"/>
</dbReference>
<dbReference type="PANTHER" id="PTHR23310">
    <property type="entry name" value="ACYL-COA-BINDING PROTEIN, ACBP"/>
    <property type="match status" value="1"/>
</dbReference>
<feature type="region of interest" description="Disordered" evidence="2">
    <location>
        <begin position="128"/>
        <end position="324"/>
    </location>
</feature>